<dbReference type="SMART" id="SM00248">
    <property type="entry name" value="ANK"/>
    <property type="match status" value="3"/>
</dbReference>
<dbReference type="SUPFAM" id="SSF48403">
    <property type="entry name" value="Ankyrin repeat"/>
    <property type="match status" value="1"/>
</dbReference>
<keyword evidence="1" id="KW-1133">Transmembrane helix</keyword>
<feature type="transmembrane region" description="Helical" evidence="1">
    <location>
        <begin position="349"/>
        <end position="369"/>
    </location>
</feature>
<feature type="transmembrane region" description="Helical" evidence="1">
    <location>
        <begin position="431"/>
        <end position="457"/>
    </location>
</feature>
<evidence type="ECO:0000313" key="3">
    <source>
        <dbReference type="EMBL" id="GMH23319.1"/>
    </source>
</evidence>
<organism evidence="3 4">
    <name type="scientific">Nepenthes gracilis</name>
    <name type="common">Slender pitcher plant</name>
    <dbReference type="NCBI Taxonomy" id="150966"/>
    <lineage>
        <taxon>Eukaryota</taxon>
        <taxon>Viridiplantae</taxon>
        <taxon>Streptophyta</taxon>
        <taxon>Embryophyta</taxon>
        <taxon>Tracheophyta</taxon>
        <taxon>Spermatophyta</taxon>
        <taxon>Magnoliopsida</taxon>
        <taxon>eudicotyledons</taxon>
        <taxon>Gunneridae</taxon>
        <taxon>Pentapetalae</taxon>
        <taxon>Caryophyllales</taxon>
        <taxon>Nepenthaceae</taxon>
        <taxon>Nepenthes</taxon>
    </lineage>
</organism>
<dbReference type="InterPro" id="IPR002110">
    <property type="entry name" value="Ankyrin_rpt"/>
</dbReference>
<dbReference type="InterPro" id="IPR026961">
    <property type="entry name" value="PGG_dom"/>
</dbReference>
<dbReference type="EMBL" id="BSYO01000026">
    <property type="protein sequence ID" value="GMH23319.1"/>
    <property type="molecule type" value="Genomic_DNA"/>
</dbReference>
<comment type="caution">
    <text evidence="3">The sequence shown here is derived from an EMBL/GenBank/DDBJ whole genome shotgun (WGS) entry which is preliminary data.</text>
</comment>
<proteinExistence type="predicted"/>
<keyword evidence="1" id="KW-0812">Transmembrane</keyword>
<evidence type="ECO:0000313" key="4">
    <source>
        <dbReference type="Proteomes" id="UP001279734"/>
    </source>
</evidence>
<dbReference type="GO" id="GO:0016020">
    <property type="term" value="C:membrane"/>
    <property type="evidence" value="ECO:0007669"/>
    <property type="project" value="TreeGrafter"/>
</dbReference>
<dbReference type="Pfam" id="PF12796">
    <property type="entry name" value="Ank_2"/>
    <property type="match status" value="1"/>
</dbReference>
<protein>
    <recommendedName>
        <fullName evidence="2">PGG domain-containing protein</fullName>
    </recommendedName>
</protein>
<dbReference type="Gene3D" id="1.25.40.20">
    <property type="entry name" value="Ankyrin repeat-containing domain"/>
    <property type="match status" value="1"/>
</dbReference>
<name>A0AAD3T5R0_NEPGR</name>
<keyword evidence="1" id="KW-0472">Membrane</keyword>
<feature type="domain" description="PGG" evidence="2">
    <location>
        <begin position="343"/>
        <end position="455"/>
    </location>
</feature>
<dbReference type="AlphaFoldDB" id="A0AAD3T5R0"/>
<dbReference type="InterPro" id="IPR036770">
    <property type="entry name" value="Ankyrin_rpt-contain_sf"/>
</dbReference>
<dbReference type="PANTHER" id="PTHR24177:SF365">
    <property type="entry name" value="ANKYRIN REPEAT-CONTAINING PROTEIN NPR4-LIKE ISOFORM X1"/>
    <property type="match status" value="1"/>
</dbReference>
<dbReference type="Proteomes" id="UP001279734">
    <property type="component" value="Unassembled WGS sequence"/>
</dbReference>
<gene>
    <name evidence="3" type="ORF">Nepgr_025162</name>
</gene>
<accession>A0AAD3T5R0</accession>
<evidence type="ECO:0000256" key="1">
    <source>
        <dbReference type="SAM" id="Phobius"/>
    </source>
</evidence>
<sequence>MATSSEGDPVPVPVPAPVPHGHQTFIPSSWRRMEKYMWSDASSVGIDLEAQYLPLYYAALEGDWISAEMFIREDPEAVRARISIFSLTALHVAAGKQYCHFMEHLMDRLAPVDLEMQDVGGYTALHYAAQVGCLRAVKAMVRKNPRLVQIPYNSGHVPLHTAAGSSTSPGQKEVVWYLAVVTKDEHPHHPFGCPRGCHLIWAVVAAKYFVVPVEISDGPPHTVMRDIDGGVHFLDIEIVTTAFQSAFINQVPFVKQLYEEKLKYKYAMQLVKEVCAIASQLSSSEMRRLFLEYDILANAATEGNVEAVEKLIHPIGKVQRNNDNLTAQELFTKEHKELLKSGEKWMKDTANSCMLIAALIAIVVFAVVFKVPRGNNSNGRPIILNRTSFMVFIISDVLAFYSSMTSIFMFLSILTARYAEEDFLKSLPKRLIIGLASLFLAIATMMIAFSANLLIVLDNRVKKIFLLVILSACILAGTFVKLLVPLFVHMVKSTYWSDIPWQKKR</sequence>
<evidence type="ECO:0000259" key="2">
    <source>
        <dbReference type="Pfam" id="PF13962"/>
    </source>
</evidence>
<dbReference type="PANTHER" id="PTHR24177">
    <property type="entry name" value="CASKIN"/>
    <property type="match status" value="1"/>
</dbReference>
<feature type="transmembrane region" description="Helical" evidence="1">
    <location>
        <begin position="389"/>
        <end position="411"/>
    </location>
</feature>
<reference evidence="3" key="1">
    <citation type="submission" date="2023-05" db="EMBL/GenBank/DDBJ databases">
        <title>Nepenthes gracilis genome sequencing.</title>
        <authorList>
            <person name="Fukushima K."/>
        </authorList>
    </citation>
    <scope>NUCLEOTIDE SEQUENCE</scope>
    <source>
        <strain evidence="3">SING2019-196</strain>
    </source>
</reference>
<feature type="transmembrane region" description="Helical" evidence="1">
    <location>
        <begin position="464"/>
        <end position="488"/>
    </location>
</feature>
<dbReference type="Pfam" id="PF13962">
    <property type="entry name" value="PGG"/>
    <property type="match status" value="1"/>
</dbReference>
<keyword evidence="4" id="KW-1185">Reference proteome</keyword>